<dbReference type="OrthoDB" id="194149at2759"/>
<evidence type="ECO:0000256" key="1">
    <source>
        <dbReference type="ARBA" id="ARBA00001947"/>
    </source>
</evidence>
<dbReference type="Gene3D" id="3.40.390.10">
    <property type="entry name" value="Collagenase (Catalytic Domain)"/>
    <property type="match status" value="1"/>
</dbReference>
<evidence type="ECO:0000256" key="2">
    <source>
        <dbReference type="ARBA" id="ARBA00022670"/>
    </source>
</evidence>
<sequence>MSYHTSLKKTKDAIAPPAVPPSYLVSPSILDDPAHFKRLPKPKAGDWLDERKEEGQTFSQYVRRFKSGGMVQRPRNNFADLRIVLVGRGFKSPVGELFLPSLFKMAQAYFHPMPVVLHPEVVPLKGCESRENDVGGRQYLIGDIFSSVRRCTSRIHSTYATMAITMSDIYPGDEWNYVFGQARLDERVGVFSFARHCPFFYDGPSASDLSPADFSPAQLGKFFRSCSKTLHHEILHMLQFKHCIYYRCLINGSNGAHESSGAGMECVVCLKKLIYFMSLYHLGSVTSEADVALERYREISKAWEEADEAVGGLAKDKKWVDQRITWLEGGCCVECTDDAHDNIGKEVKSGEERISNIGSQVIINSVDSVEHLEGTLVSLPPSPLVTFRADADSAQSGIVKVITEYALPPLAILPKGASSRRIGTPSLPTCYRFLFEPDTIISAAHFDWWMFPGKYNGSSLFSQVGDNVFRITKRSIFKRLIETEVIVTHPDADPFTTPYPFLIFLSIKNLTRTHPVGGIRLEKIHVFLTNVCSISSSKRIRDEAMSVAASLPRSRIPQNMLF</sequence>
<evidence type="ECO:0000256" key="4">
    <source>
        <dbReference type="ARBA" id="ARBA00022801"/>
    </source>
</evidence>
<evidence type="ECO:0000256" key="5">
    <source>
        <dbReference type="ARBA" id="ARBA00022833"/>
    </source>
</evidence>
<dbReference type="CDD" id="cd11375">
    <property type="entry name" value="Peptidase_M54"/>
    <property type="match status" value="1"/>
</dbReference>
<dbReference type="InterPro" id="IPR024079">
    <property type="entry name" value="MetalloPept_cat_dom_sf"/>
</dbReference>
<dbReference type="EMBL" id="BRXZ01001724">
    <property type="protein sequence ID" value="GMH77369.1"/>
    <property type="molecule type" value="Genomic_DNA"/>
</dbReference>
<dbReference type="AlphaFoldDB" id="A0A9W7AT85"/>
<dbReference type="Proteomes" id="UP001165082">
    <property type="component" value="Unassembled WGS sequence"/>
</dbReference>
<keyword evidence="3" id="KW-0479">Metal-binding</keyword>
<dbReference type="GO" id="GO:0046872">
    <property type="term" value="F:metal ion binding"/>
    <property type="evidence" value="ECO:0007669"/>
    <property type="project" value="UniProtKB-KW"/>
</dbReference>
<keyword evidence="4" id="KW-0378">Hydrolase</keyword>
<evidence type="ECO:0000313" key="8">
    <source>
        <dbReference type="Proteomes" id="UP001165082"/>
    </source>
</evidence>
<gene>
    <name evidence="7" type="ORF">TrRE_jg3186</name>
</gene>
<dbReference type="PANTHER" id="PTHR15910">
    <property type="entry name" value="ARCHAEMETZINCIN"/>
    <property type="match status" value="1"/>
</dbReference>
<dbReference type="GO" id="GO:0008237">
    <property type="term" value="F:metallopeptidase activity"/>
    <property type="evidence" value="ECO:0007669"/>
    <property type="project" value="UniProtKB-KW"/>
</dbReference>
<name>A0A9W7AT85_9STRA</name>
<protein>
    <submittedName>
        <fullName evidence="7">Uncharacterized protein</fullName>
    </submittedName>
</protein>
<dbReference type="GO" id="GO:0006508">
    <property type="term" value="P:proteolysis"/>
    <property type="evidence" value="ECO:0007669"/>
    <property type="project" value="UniProtKB-KW"/>
</dbReference>
<accession>A0A9W7AT85</accession>
<keyword evidence="6" id="KW-0482">Metalloprotease</keyword>
<comment type="cofactor">
    <cofactor evidence="1">
        <name>Zn(2+)</name>
        <dbReference type="ChEBI" id="CHEBI:29105"/>
    </cofactor>
</comment>
<proteinExistence type="predicted"/>
<comment type="caution">
    <text evidence="7">The sequence shown here is derived from an EMBL/GenBank/DDBJ whole genome shotgun (WGS) entry which is preliminary data.</text>
</comment>
<evidence type="ECO:0000313" key="7">
    <source>
        <dbReference type="EMBL" id="GMH77369.1"/>
    </source>
</evidence>
<dbReference type="InterPro" id="IPR012962">
    <property type="entry name" value="Pept_M54_archaemetzincn"/>
</dbReference>
<evidence type="ECO:0000256" key="6">
    <source>
        <dbReference type="ARBA" id="ARBA00023049"/>
    </source>
</evidence>
<keyword evidence="2" id="KW-0645">Protease</keyword>
<organism evidence="7 8">
    <name type="scientific">Triparma retinervis</name>
    <dbReference type="NCBI Taxonomy" id="2557542"/>
    <lineage>
        <taxon>Eukaryota</taxon>
        <taxon>Sar</taxon>
        <taxon>Stramenopiles</taxon>
        <taxon>Ochrophyta</taxon>
        <taxon>Bolidophyceae</taxon>
        <taxon>Parmales</taxon>
        <taxon>Triparmaceae</taxon>
        <taxon>Triparma</taxon>
    </lineage>
</organism>
<evidence type="ECO:0000256" key="3">
    <source>
        <dbReference type="ARBA" id="ARBA00022723"/>
    </source>
</evidence>
<keyword evidence="5" id="KW-0862">Zinc</keyword>
<reference evidence="7" key="1">
    <citation type="submission" date="2022-07" db="EMBL/GenBank/DDBJ databases">
        <title>Genome analysis of Parmales, a sister group of diatoms, reveals the evolutionary specialization of diatoms from phago-mixotrophs to photoautotrophs.</title>
        <authorList>
            <person name="Ban H."/>
            <person name="Sato S."/>
            <person name="Yoshikawa S."/>
            <person name="Kazumasa Y."/>
            <person name="Nakamura Y."/>
            <person name="Ichinomiya M."/>
            <person name="Saitoh K."/>
            <person name="Sato N."/>
            <person name="Blanc-Mathieu R."/>
            <person name="Endo H."/>
            <person name="Kuwata A."/>
            <person name="Ogata H."/>
        </authorList>
    </citation>
    <scope>NUCLEOTIDE SEQUENCE</scope>
</reference>
<dbReference type="PANTHER" id="PTHR15910:SF1">
    <property type="entry name" value="ARCHAEMETZINCIN-2"/>
    <property type="match status" value="1"/>
</dbReference>
<keyword evidence="8" id="KW-1185">Reference proteome</keyword>